<reference evidence="1" key="1">
    <citation type="submission" date="2018-05" db="EMBL/GenBank/DDBJ databases">
        <title>Draft genome of Mucuna pruriens seed.</title>
        <authorList>
            <person name="Nnadi N.E."/>
            <person name="Vos R."/>
            <person name="Hasami M.H."/>
            <person name="Devisetty U.K."/>
            <person name="Aguiy J.C."/>
        </authorList>
    </citation>
    <scope>NUCLEOTIDE SEQUENCE [LARGE SCALE GENOMIC DNA]</scope>
    <source>
        <strain evidence="1">JCA_2017</strain>
    </source>
</reference>
<dbReference type="AlphaFoldDB" id="A0A371F5E2"/>
<accession>A0A371F5E2</accession>
<gene>
    <name evidence="1" type="ORF">CR513_46888</name>
</gene>
<evidence type="ECO:0000313" key="2">
    <source>
        <dbReference type="Proteomes" id="UP000257109"/>
    </source>
</evidence>
<keyword evidence="2" id="KW-1185">Reference proteome</keyword>
<organism evidence="1 2">
    <name type="scientific">Mucuna pruriens</name>
    <name type="common">Velvet bean</name>
    <name type="synonym">Dolichos pruriens</name>
    <dbReference type="NCBI Taxonomy" id="157652"/>
    <lineage>
        <taxon>Eukaryota</taxon>
        <taxon>Viridiplantae</taxon>
        <taxon>Streptophyta</taxon>
        <taxon>Embryophyta</taxon>
        <taxon>Tracheophyta</taxon>
        <taxon>Spermatophyta</taxon>
        <taxon>Magnoliopsida</taxon>
        <taxon>eudicotyledons</taxon>
        <taxon>Gunneridae</taxon>
        <taxon>Pentapetalae</taxon>
        <taxon>rosids</taxon>
        <taxon>fabids</taxon>
        <taxon>Fabales</taxon>
        <taxon>Fabaceae</taxon>
        <taxon>Papilionoideae</taxon>
        <taxon>50 kb inversion clade</taxon>
        <taxon>NPAAA clade</taxon>
        <taxon>indigoferoid/millettioid clade</taxon>
        <taxon>Phaseoleae</taxon>
        <taxon>Mucuna</taxon>
    </lineage>
</organism>
<comment type="caution">
    <text evidence="1">The sequence shown here is derived from an EMBL/GenBank/DDBJ whole genome shotgun (WGS) entry which is preliminary data.</text>
</comment>
<feature type="non-terminal residue" evidence="1">
    <location>
        <position position="1"/>
    </location>
</feature>
<dbReference type="OrthoDB" id="3365801at2759"/>
<name>A0A371F5E2_MUCPR</name>
<evidence type="ECO:0000313" key="1">
    <source>
        <dbReference type="EMBL" id="RDX73499.1"/>
    </source>
</evidence>
<dbReference type="Proteomes" id="UP000257109">
    <property type="component" value="Unassembled WGS sequence"/>
</dbReference>
<protein>
    <submittedName>
        <fullName evidence="1">Uncharacterized protein</fullName>
    </submittedName>
</protein>
<proteinExistence type="predicted"/>
<sequence>MPPNIGEISHPLSKEELHDESNNDITYMIIMESVTQVKTVPASNMDIESLKKVKVEDGAVMEEKFLFNSVINKYE</sequence>
<dbReference type="EMBL" id="QJKJ01010503">
    <property type="protein sequence ID" value="RDX73499.1"/>
    <property type="molecule type" value="Genomic_DNA"/>
</dbReference>